<dbReference type="InterPro" id="IPR000504">
    <property type="entry name" value="RRM_dom"/>
</dbReference>
<dbReference type="Gene3D" id="3.30.70.330">
    <property type="match status" value="1"/>
</dbReference>
<proteinExistence type="inferred from homology"/>
<dbReference type="OrthoDB" id="8123449at2759"/>
<dbReference type="GO" id="GO:0005684">
    <property type="term" value="C:U2-type spliceosomal complex"/>
    <property type="evidence" value="ECO:0007669"/>
    <property type="project" value="UniProtKB-ARBA"/>
</dbReference>
<feature type="non-terminal residue" evidence="8">
    <location>
        <position position="161"/>
    </location>
</feature>
<dbReference type="Pfam" id="PF00076">
    <property type="entry name" value="RRM_1"/>
    <property type="match status" value="1"/>
</dbReference>
<keyword evidence="4" id="KW-0677">Repeat</keyword>
<dbReference type="InterPro" id="IPR035979">
    <property type="entry name" value="RBD_domain_sf"/>
</dbReference>
<dbReference type="PANTHER" id="PTHR48036">
    <property type="entry name" value="SPLICING FACTOR (PAD-1), PUTATIVE (AFU_ORTHOLOGUE AFUA_1G15810)-RELATED"/>
    <property type="match status" value="1"/>
</dbReference>
<comment type="similarity">
    <text evidence="1">Belongs to the HTATSF1 family.</text>
</comment>
<dbReference type="AlphaFoldDB" id="S8BYY4"/>
<dbReference type="Proteomes" id="UP000015453">
    <property type="component" value="Unassembled WGS sequence"/>
</dbReference>
<keyword evidence="5" id="KW-0694">RNA-binding</keyword>
<evidence type="ECO:0000256" key="5">
    <source>
        <dbReference type="ARBA" id="ARBA00022884"/>
    </source>
</evidence>
<evidence type="ECO:0000313" key="9">
    <source>
        <dbReference type="Proteomes" id="UP000015453"/>
    </source>
</evidence>
<dbReference type="SMART" id="SM00360">
    <property type="entry name" value="RRM"/>
    <property type="match status" value="1"/>
</dbReference>
<keyword evidence="9" id="KW-1185">Reference proteome</keyword>
<dbReference type="InterPro" id="IPR012677">
    <property type="entry name" value="Nucleotide-bd_a/b_plait_sf"/>
</dbReference>
<dbReference type="GO" id="GO:0003723">
    <property type="term" value="F:RNA binding"/>
    <property type="evidence" value="ECO:0007669"/>
    <property type="project" value="UniProtKB-KW"/>
</dbReference>
<keyword evidence="3" id="KW-0507">mRNA processing</keyword>
<protein>
    <submittedName>
        <fullName evidence="8">Splicing factor-like protein</fullName>
    </submittedName>
</protein>
<keyword evidence="6" id="KW-0508">mRNA splicing</keyword>
<dbReference type="InterPro" id="IPR029123">
    <property type="entry name" value="RBM39_linker"/>
</dbReference>
<gene>
    <name evidence="8" type="ORF">M569_15015</name>
</gene>
<feature type="domain" description="RRM" evidence="7">
    <location>
        <begin position="69"/>
        <end position="147"/>
    </location>
</feature>
<evidence type="ECO:0000259" key="7">
    <source>
        <dbReference type="SMART" id="SM00360"/>
    </source>
</evidence>
<evidence type="ECO:0000313" key="8">
    <source>
        <dbReference type="EMBL" id="EPS59790.1"/>
    </source>
</evidence>
<comment type="caution">
    <text evidence="8">The sequence shown here is derived from an EMBL/GenBank/DDBJ whole genome shotgun (WGS) entry which is preliminary data.</text>
</comment>
<dbReference type="CDD" id="cd12285">
    <property type="entry name" value="RRM3_RBM39_like"/>
    <property type="match status" value="1"/>
</dbReference>
<evidence type="ECO:0000256" key="2">
    <source>
        <dbReference type="ARBA" id="ARBA00022553"/>
    </source>
</evidence>
<dbReference type="GO" id="GO:0000398">
    <property type="term" value="P:mRNA splicing, via spliceosome"/>
    <property type="evidence" value="ECO:0007669"/>
    <property type="project" value="UniProtKB-ARBA"/>
</dbReference>
<evidence type="ECO:0000256" key="4">
    <source>
        <dbReference type="ARBA" id="ARBA00022737"/>
    </source>
</evidence>
<sequence>LNAQSRAMLMAKLDRSGIASSVVGSLGVTAAALNGAVPAPAIPMPINPAVLPAQMVAMAPEPIGTPSECLLLKNMFDPTTEMDPEFDLDIRDDVHEECSKYGRVKHIHVDKNSCGYVYLRFESIEAASRAQQAMHKRWFARRLISAIFLQPYEYDAKFKGA</sequence>
<dbReference type="SUPFAM" id="SSF54928">
    <property type="entry name" value="RNA-binding domain, RBD"/>
    <property type="match status" value="1"/>
</dbReference>
<evidence type="ECO:0000256" key="3">
    <source>
        <dbReference type="ARBA" id="ARBA00022664"/>
    </source>
</evidence>
<dbReference type="FunFam" id="3.30.70.330:FF:000105">
    <property type="entry name" value="HIV Tat-specific factor 1 homolog"/>
    <property type="match status" value="1"/>
</dbReference>
<keyword evidence="2" id="KW-0597">Phosphoprotein</keyword>
<dbReference type="EMBL" id="AUSU01008073">
    <property type="protein sequence ID" value="EPS59790.1"/>
    <property type="molecule type" value="Genomic_DNA"/>
</dbReference>
<dbReference type="InterPro" id="IPR006509">
    <property type="entry name" value="RBM39_SF"/>
</dbReference>
<evidence type="ECO:0000256" key="1">
    <source>
        <dbReference type="ARBA" id="ARBA00007747"/>
    </source>
</evidence>
<organism evidence="8 9">
    <name type="scientific">Genlisea aurea</name>
    <dbReference type="NCBI Taxonomy" id="192259"/>
    <lineage>
        <taxon>Eukaryota</taxon>
        <taxon>Viridiplantae</taxon>
        <taxon>Streptophyta</taxon>
        <taxon>Embryophyta</taxon>
        <taxon>Tracheophyta</taxon>
        <taxon>Spermatophyta</taxon>
        <taxon>Magnoliopsida</taxon>
        <taxon>eudicotyledons</taxon>
        <taxon>Gunneridae</taxon>
        <taxon>Pentapetalae</taxon>
        <taxon>asterids</taxon>
        <taxon>lamiids</taxon>
        <taxon>Lamiales</taxon>
        <taxon>Lentibulariaceae</taxon>
        <taxon>Genlisea</taxon>
    </lineage>
</organism>
<accession>S8BYY4</accession>
<evidence type="ECO:0000256" key="6">
    <source>
        <dbReference type="ARBA" id="ARBA00023187"/>
    </source>
</evidence>
<name>S8BYY4_9LAMI</name>
<reference evidence="8 9" key="1">
    <citation type="journal article" date="2013" name="BMC Genomics">
        <title>The miniature genome of a carnivorous plant Genlisea aurea contains a low number of genes and short non-coding sequences.</title>
        <authorList>
            <person name="Leushkin E.V."/>
            <person name="Sutormin R.A."/>
            <person name="Nabieva E.R."/>
            <person name="Penin A.A."/>
            <person name="Kondrashov A.S."/>
            <person name="Logacheva M.D."/>
        </authorList>
    </citation>
    <scope>NUCLEOTIDE SEQUENCE [LARGE SCALE GENOMIC DNA]</scope>
</reference>
<feature type="non-terminal residue" evidence="8">
    <location>
        <position position="1"/>
    </location>
</feature>
<dbReference type="Pfam" id="PF15519">
    <property type="entry name" value="RBM39linker"/>
    <property type="match status" value="1"/>
</dbReference>